<dbReference type="AlphaFoldDB" id="A0A163JB22"/>
<protein>
    <submittedName>
        <fullName evidence="1">Uncharacterized protein</fullName>
    </submittedName>
</protein>
<proteinExistence type="predicted"/>
<reference evidence="1" key="1">
    <citation type="submission" date="2016-04" db="EMBL/GenBank/DDBJ databases">
        <authorList>
            <person name="Evans L.H."/>
            <person name="Alamgir A."/>
            <person name="Owens N."/>
            <person name="Weber N.D."/>
            <person name="Virtaneva K."/>
            <person name="Barbian K."/>
            <person name="Babar A."/>
            <person name="Rosenke K."/>
        </authorList>
    </citation>
    <scope>NUCLEOTIDE SEQUENCE [LARGE SCALE GENOMIC DNA]</scope>
    <source>
        <strain evidence="1">CBS 101.48</strain>
    </source>
</reference>
<evidence type="ECO:0000313" key="2">
    <source>
        <dbReference type="Proteomes" id="UP000078561"/>
    </source>
</evidence>
<accession>A0A163JB22</accession>
<organism evidence="1">
    <name type="scientific">Absidia glauca</name>
    <name type="common">Pin mould</name>
    <dbReference type="NCBI Taxonomy" id="4829"/>
    <lineage>
        <taxon>Eukaryota</taxon>
        <taxon>Fungi</taxon>
        <taxon>Fungi incertae sedis</taxon>
        <taxon>Mucoromycota</taxon>
        <taxon>Mucoromycotina</taxon>
        <taxon>Mucoromycetes</taxon>
        <taxon>Mucorales</taxon>
        <taxon>Cunninghamellaceae</taxon>
        <taxon>Absidia</taxon>
    </lineage>
</organism>
<dbReference type="EMBL" id="LT552047">
    <property type="protein sequence ID" value="SAL98163.1"/>
    <property type="molecule type" value="Genomic_DNA"/>
</dbReference>
<evidence type="ECO:0000313" key="1">
    <source>
        <dbReference type="EMBL" id="SAL98163.1"/>
    </source>
</evidence>
<sequence>MVQRLVEPGAPFFGDIGSGFDSDAVLLDKVVDGGDDRSAPVAELSFFLIFPSCDTPFALQSLYRVVTSKPIILFAVKINDGLDPTAHSIQ</sequence>
<dbReference type="Proteomes" id="UP000078561">
    <property type="component" value="Unassembled WGS sequence"/>
</dbReference>
<gene>
    <name evidence="1" type="primary">ABSGL_03690.1 scaffold 4609</name>
</gene>
<dbReference type="InParanoid" id="A0A163JB22"/>
<name>A0A163JB22_ABSGL</name>
<keyword evidence="2" id="KW-1185">Reference proteome</keyword>